<evidence type="ECO:0000256" key="4">
    <source>
        <dbReference type="ARBA" id="ARBA00022692"/>
    </source>
</evidence>
<keyword evidence="7" id="KW-0472">Membrane</keyword>
<reference evidence="10" key="1">
    <citation type="submission" date="2021-03" db="EMBL/GenBank/DDBJ databases">
        <authorList>
            <person name="Bekaert M."/>
        </authorList>
    </citation>
    <scope>NUCLEOTIDE SEQUENCE</scope>
</reference>
<evidence type="ECO:0000256" key="8">
    <source>
        <dbReference type="ARBA" id="ARBA00023180"/>
    </source>
</evidence>
<evidence type="ECO:0000256" key="2">
    <source>
        <dbReference type="ARBA" id="ARBA00006339"/>
    </source>
</evidence>
<accession>A0A8S3Q9H8</accession>
<dbReference type="GO" id="GO:0016051">
    <property type="term" value="P:carbohydrate biosynthetic process"/>
    <property type="evidence" value="ECO:0007669"/>
    <property type="project" value="InterPro"/>
</dbReference>
<comment type="subcellular location">
    <subcellularLocation>
        <location evidence="1 9">Golgi apparatus membrane</location>
        <topology evidence="1 9">Single-pass type II membrane protein</topology>
    </subcellularLocation>
</comment>
<evidence type="ECO:0000313" key="10">
    <source>
        <dbReference type="EMBL" id="CAG2191321.1"/>
    </source>
</evidence>
<proteinExistence type="inferred from homology"/>
<keyword evidence="5" id="KW-1133">Transmembrane helix</keyword>
<dbReference type="OrthoDB" id="206904at2759"/>
<keyword evidence="8 9" id="KW-0325">Glycoprotein</keyword>
<evidence type="ECO:0000256" key="5">
    <source>
        <dbReference type="ARBA" id="ARBA00022989"/>
    </source>
</evidence>
<evidence type="ECO:0000256" key="7">
    <source>
        <dbReference type="ARBA" id="ARBA00023136"/>
    </source>
</evidence>
<dbReference type="EMBL" id="CAJPWZ010000359">
    <property type="protein sequence ID" value="CAG2191321.1"/>
    <property type="molecule type" value="Genomic_DNA"/>
</dbReference>
<dbReference type="GO" id="GO:0008146">
    <property type="term" value="F:sulfotransferase activity"/>
    <property type="evidence" value="ECO:0007669"/>
    <property type="project" value="InterPro"/>
</dbReference>
<keyword evidence="6 9" id="KW-0333">Golgi apparatus</keyword>
<comment type="caution">
    <text evidence="10">The sequence shown here is derived from an EMBL/GenBank/DDBJ whole genome shotgun (WGS) entry which is preliminary data.</text>
</comment>
<evidence type="ECO:0000256" key="1">
    <source>
        <dbReference type="ARBA" id="ARBA00004323"/>
    </source>
</evidence>
<keyword evidence="11" id="KW-1185">Reference proteome</keyword>
<dbReference type="PANTHER" id="PTHR12137">
    <property type="entry name" value="CARBOHYDRATE SULFOTRANSFERASE"/>
    <property type="match status" value="1"/>
</dbReference>
<sequence length="340" mass="40331">MGRYIPKTICILSLFFVIIPCLKLYYSANVDSVNLILRKSVDKSRGKLLQCSSIDNLCIIKSSNKSMDNHILGVLEDNFAQLTFVSNQNTKNDSTRQRKDIPWLSKVDLKQITRTWYQSPIVVTKYKLIFFWNEKAGCTYWKKLLQVIQGLENNEVHHPDFNGLSYLINYKDNEITEMMFDDSWTKAVFVREPRERILSCYLEKGLDNAHMMNNCAQTVKSFIEFLNLTKTCKDPHWSSQVRAPKYFYKNMMIGKMPDILTFTEKLLTKIGAWNESVKDWIYSKDRKNKTRYHARKAEDKLFQYYNDTKTQDIIFEKYADDYDVFNFEKKYFVFDKNIQK</sequence>
<keyword evidence="4" id="KW-0812">Transmembrane</keyword>
<protein>
    <recommendedName>
        <fullName evidence="9">Carbohydrate sulfotransferase</fullName>
        <ecNumber evidence="9">2.8.2.-</ecNumber>
    </recommendedName>
</protein>
<evidence type="ECO:0000256" key="6">
    <source>
        <dbReference type="ARBA" id="ARBA00023034"/>
    </source>
</evidence>
<keyword evidence="9" id="KW-0735">Signal-anchor</keyword>
<evidence type="ECO:0000256" key="3">
    <source>
        <dbReference type="ARBA" id="ARBA00022679"/>
    </source>
</evidence>
<keyword evidence="3 9" id="KW-0808">Transferase</keyword>
<organism evidence="10 11">
    <name type="scientific">Mytilus edulis</name>
    <name type="common">Blue mussel</name>
    <dbReference type="NCBI Taxonomy" id="6550"/>
    <lineage>
        <taxon>Eukaryota</taxon>
        <taxon>Metazoa</taxon>
        <taxon>Spiralia</taxon>
        <taxon>Lophotrochozoa</taxon>
        <taxon>Mollusca</taxon>
        <taxon>Bivalvia</taxon>
        <taxon>Autobranchia</taxon>
        <taxon>Pteriomorphia</taxon>
        <taxon>Mytilida</taxon>
        <taxon>Mytiloidea</taxon>
        <taxon>Mytilidae</taxon>
        <taxon>Mytilinae</taxon>
        <taxon>Mytilus</taxon>
    </lineage>
</organism>
<comment type="similarity">
    <text evidence="2 9">Belongs to the sulfotransferase 2 family.</text>
</comment>
<dbReference type="InterPro" id="IPR005331">
    <property type="entry name" value="Sulfotransferase"/>
</dbReference>
<dbReference type="AlphaFoldDB" id="A0A8S3Q9H8"/>
<keyword evidence="9" id="KW-0119">Carbohydrate metabolism</keyword>
<name>A0A8S3Q9H8_MYTED</name>
<evidence type="ECO:0000256" key="9">
    <source>
        <dbReference type="RuleBase" id="RU364020"/>
    </source>
</evidence>
<evidence type="ECO:0000313" key="11">
    <source>
        <dbReference type="Proteomes" id="UP000683360"/>
    </source>
</evidence>
<dbReference type="Pfam" id="PF03567">
    <property type="entry name" value="Sulfotransfer_2"/>
    <property type="match status" value="1"/>
</dbReference>
<dbReference type="PANTHER" id="PTHR12137:SF54">
    <property type="entry name" value="CARBOHYDRATE SULFOTRANSFERASE"/>
    <property type="match status" value="1"/>
</dbReference>
<dbReference type="Proteomes" id="UP000683360">
    <property type="component" value="Unassembled WGS sequence"/>
</dbReference>
<dbReference type="EC" id="2.8.2.-" evidence="9"/>
<dbReference type="InterPro" id="IPR018011">
    <property type="entry name" value="Carb_sulfotrans_8-10"/>
</dbReference>
<gene>
    <name evidence="10" type="ORF">MEDL_6588</name>
</gene>
<dbReference type="GO" id="GO:0000139">
    <property type="term" value="C:Golgi membrane"/>
    <property type="evidence" value="ECO:0007669"/>
    <property type="project" value="UniProtKB-SubCell"/>
</dbReference>